<accession>A0ABW6D1B5</accession>
<gene>
    <name evidence="2" type="ORF">OCL97_19990</name>
</gene>
<dbReference type="RefSeq" id="WP_377371504.1">
    <property type="nucleotide sequence ID" value="NZ_JAOTJD010000050.1"/>
</dbReference>
<feature type="transmembrane region" description="Helical" evidence="1">
    <location>
        <begin position="214"/>
        <end position="232"/>
    </location>
</feature>
<feature type="transmembrane region" description="Helical" evidence="1">
    <location>
        <begin position="420"/>
        <end position="442"/>
    </location>
</feature>
<evidence type="ECO:0000313" key="3">
    <source>
        <dbReference type="Proteomes" id="UP001598130"/>
    </source>
</evidence>
<evidence type="ECO:0000256" key="1">
    <source>
        <dbReference type="SAM" id="Phobius"/>
    </source>
</evidence>
<feature type="transmembrane region" description="Helical" evidence="1">
    <location>
        <begin position="12"/>
        <end position="30"/>
    </location>
</feature>
<evidence type="ECO:0008006" key="4">
    <source>
        <dbReference type="Google" id="ProtNLM"/>
    </source>
</evidence>
<feature type="transmembrane region" description="Helical" evidence="1">
    <location>
        <begin position="449"/>
        <end position="469"/>
    </location>
</feature>
<sequence>MSLARGSRLWEVAALSLGWAVAAALLGLYSQRLVLDLPLFATDEGAYLIRALLIGEMIARHAPEVPRVDNTVFLWILRGLGELTPSVLEAARVLGAVAYFAGLLVVYRTVRAEVPGSIRPYLLLLILVFPYHRFVFTALPEGWYVGLLGVMIFVTARLYRARPLVHALVLGALTALLILIKPHGLAMGASFIALAVMDFLLSRREKIATLLLRVSVYVAATVALGSLIQVIAGSPLDNPLLFVGAGYSQALSASITPHAALGGAKALFCMVCACGLLAGPPILLSLIDIHRRWREDRETFRPGPADLVFLFTLIGLLATVAMVTIFAMKISTVAATETDRLWGRYFEFFVPILWLTAAPAMVRPAAFDGRRTRVGLAVAVSLSLVGLVACLLGGVMLFPWDATAMSAFYRPDRARWPLDNFAYPVFALAVLASLMAAGLTLTRLELQKIWLGLFAALAILSSAFDEAWVRTILPDREVMGLEIGGARLIARDSPGPTAVFYNDINASRCIVLRLKASARMVMLSPGEVLDTSRFAPYQTVIVQGDHPVVGDGWTVIQPGLTLRVLARTTAGAPV</sequence>
<comment type="caution">
    <text evidence="2">The sequence shown here is derived from an EMBL/GenBank/DDBJ whole genome shotgun (WGS) entry which is preliminary data.</text>
</comment>
<dbReference type="Proteomes" id="UP001598130">
    <property type="component" value="Unassembled WGS sequence"/>
</dbReference>
<feature type="transmembrane region" description="Helical" evidence="1">
    <location>
        <begin position="342"/>
        <end position="362"/>
    </location>
</feature>
<keyword evidence="3" id="KW-1185">Reference proteome</keyword>
<evidence type="ECO:0000313" key="2">
    <source>
        <dbReference type="EMBL" id="MFD3266232.1"/>
    </source>
</evidence>
<keyword evidence="1" id="KW-1133">Transmembrane helix</keyword>
<proteinExistence type="predicted"/>
<protein>
    <recommendedName>
        <fullName evidence="4">Glycosyltransferase RgtA/B/C/D-like domain-containing protein</fullName>
    </recommendedName>
</protein>
<keyword evidence="1" id="KW-0472">Membrane</keyword>
<feature type="transmembrane region" description="Helical" evidence="1">
    <location>
        <begin position="374"/>
        <end position="400"/>
    </location>
</feature>
<feature type="transmembrane region" description="Helical" evidence="1">
    <location>
        <begin position="264"/>
        <end position="287"/>
    </location>
</feature>
<feature type="transmembrane region" description="Helical" evidence="1">
    <location>
        <begin position="142"/>
        <end position="159"/>
    </location>
</feature>
<organism evidence="2 3">
    <name type="scientific">Phenylobacterium ferrooxidans</name>
    <dbReference type="NCBI Taxonomy" id="2982689"/>
    <lineage>
        <taxon>Bacteria</taxon>
        <taxon>Pseudomonadati</taxon>
        <taxon>Pseudomonadota</taxon>
        <taxon>Alphaproteobacteria</taxon>
        <taxon>Caulobacterales</taxon>
        <taxon>Caulobacteraceae</taxon>
        <taxon>Phenylobacterium</taxon>
    </lineage>
</organism>
<name>A0ABW6D1B5_9CAUL</name>
<feature type="transmembrane region" description="Helical" evidence="1">
    <location>
        <begin position="307"/>
        <end position="330"/>
    </location>
</feature>
<feature type="transmembrane region" description="Helical" evidence="1">
    <location>
        <begin position="164"/>
        <end position="180"/>
    </location>
</feature>
<feature type="transmembrane region" description="Helical" evidence="1">
    <location>
        <begin position="186"/>
        <end position="202"/>
    </location>
</feature>
<keyword evidence="1" id="KW-0812">Transmembrane</keyword>
<dbReference type="EMBL" id="JAOTJD010000050">
    <property type="protein sequence ID" value="MFD3266232.1"/>
    <property type="molecule type" value="Genomic_DNA"/>
</dbReference>
<reference evidence="2 3" key="1">
    <citation type="submission" date="2022-09" db="EMBL/GenBank/DDBJ databases">
        <title>New species of Phenylobacterium.</title>
        <authorList>
            <person name="Mieszkin S."/>
        </authorList>
    </citation>
    <scope>NUCLEOTIDE SEQUENCE [LARGE SCALE GENOMIC DNA]</scope>
    <source>
        <strain evidence="2 3">HK31-G</strain>
    </source>
</reference>